<feature type="compositionally biased region" description="Basic and acidic residues" evidence="1">
    <location>
        <begin position="478"/>
        <end position="497"/>
    </location>
</feature>
<feature type="compositionally biased region" description="Basic and acidic residues" evidence="1">
    <location>
        <begin position="624"/>
        <end position="637"/>
    </location>
</feature>
<feature type="compositionally biased region" description="Polar residues" evidence="1">
    <location>
        <begin position="1456"/>
        <end position="1472"/>
    </location>
</feature>
<feature type="region of interest" description="Disordered" evidence="1">
    <location>
        <begin position="136"/>
        <end position="237"/>
    </location>
</feature>
<feature type="compositionally biased region" description="Low complexity" evidence="1">
    <location>
        <begin position="1437"/>
        <end position="1455"/>
    </location>
</feature>
<feature type="compositionally biased region" description="Polar residues" evidence="1">
    <location>
        <begin position="1000"/>
        <end position="1009"/>
    </location>
</feature>
<feature type="compositionally biased region" description="Low complexity" evidence="1">
    <location>
        <begin position="76"/>
        <end position="90"/>
    </location>
</feature>
<feature type="compositionally biased region" description="Basic and acidic residues" evidence="1">
    <location>
        <begin position="338"/>
        <end position="360"/>
    </location>
</feature>
<feature type="compositionally biased region" description="Polar residues" evidence="1">
    <location>
        <begin position="91"/>
        <end position="109"/>
    </location>
</feature>
<feature type="compositionally biased region" description="Polar residues" evidence="1">
    <location>
        <begin position="882"/>
        <end position="905"/>
    </location>
</feature>
<feature type="compositionally biased region" description="Low complexity" evidence="1">
    <location>
        <begin position="1335"/>
        <end position="1419"/>
    </location>
</feature>
<feature type="compositionally biased region" description="Low complexity" evidence="1">
    <location>
        <begin position="676"/>
        <end position="688"/>
    </location>
</feature>
<feature type="compositionally biased region" description="Basic and acidic residues" evidence="1">
    <location>
        <begin position="648"/>
        <end position="668"/>
    </location>
</feature>
<feature type="compositionally biased region" description="Low complexity" evidence="1">
    <location>
        <begin position="512"/>
        <end position="531"/>
    </location>
</feature>
<accession>A0ABZ1D995</accession>
<feature type="region of interest" description="Disordered" evidence="1">
    <location>
        <begin position="273"/>
        <end position="497"/>
    </location>
</feature>
<feature type="region of interest" description="Disordered" evidence="1">
    <location>
        <begin position="1228"/>
        <end position="1574"/>
    </location>
</feature>
<evidence type="ECO:0000313" key="3">
    <source>
        <dbReference type="Proteomes" id="UP001329825"/>
    </source>
</evidence>
<dbReference type="GeneID" id="87959789"/>
<feature type="compositionally biased region" description="Polar residues" evidence="1">
    <location>
        <begin position="1160"/>
        <end position="1172"/>
    </location>
</feature>
<feature type="compositionally biased region" description="Low complexity" evidence="1">
    <location>
        <begin position="1236"/>
        <end position="1248"/>
    </location>
</feature>
<feature type="compositionally biased region" description="Polar residues" evidence="1">
    <location>
        <begin position="32"/>
        <end position="48"/>
    </location>
</feature>
<feature type="compositionally biased region" description="Polar residues" evidence="1">
    <location>
        <begin position="766"/>
        <end position="785"/>
    </location>
</feature>
<feature type="compositionally biased region" description="Polar residues" evidence="1">
    <location>
        <begin position="1420"/>
        <end position="1430"/>
    </location>
</feature>
<feature type="compositionally biased region" description="Polar residues" evidence="1">
    <location>
        <begin position="793"/>
        <end position="805"/>
    </location>
</feature>
<dbReference type="RefSeq" id="XP_062795400.1">
    <property type="nucleotide sequence ID" value="XM_062939349.1"/>
</dbReference>
<reference evidence="2 3" key="1">
    <citation type="submission" date="2024-01" db="EMBL/GenBank/DDBJ databases">
        <title>Comparative genomics of Cryptococcus and Kwoniella reveals pathogenesis evolution and contrasting modes of karyotype evolution via chromosome fusion or intercentromeric recombination.</title>
        <authorList>
            <person name="Coelho M.A."/>
            <person name="David-Palma M."/>
            <person name="Shea T."/>
            <person name="Bowers K."/>
            <person name="McGinley-Smith S."/>
            <person name="Mohammad A.W."/>
            <person name="Gnirke A."/>
            <person name="Yurkov A.M."/>
            <person name="Nowrousian M."/>
            <person name="Sun S."/>
            <person name="Cuomo C.A."/>
            <person name="Heitman J."/>
        </authorList>
    </citation>
    <scope>NUCLEOTIDE SEQUENCE [LARGE SCALE GENOMIC DNA]</scope>
    <source>
        <strain evidence="2">CBS 11374</strain>
    </source>
</reference>
<feature type="compositionally biased region" description="Polar residues" evidence="1">
    <location>
        <begin position="1085"/>
        <end position="1100"/>
    </location>
</feature>
<organism evidence="2 3">
    <name type="scientific">Kwoniella shivajii</name>
    <dbReference type="NCBI Taxonomy" id="564305"/>
    <lineage>
        <taxon>Eukaryota</taxon>
        <taxon>Fungi</taxon>
        <taxon>Dikarya</taxon>
        <taxon>Basidiomycota</taxon>
        <taxon>Agaricomycotina</taxon>
        <taxon>Tremellomycetes</taxon>
        <taxon>Tremellales</taxon>
        <taxon>Cryptococcaceae</taxon>
        <taxon>Kwoniella</taxon>
    </lineage>
</organism>
<feature type="compositionally biased region" description="Polar residues" evidence="1">
    <location>
        <begin position="200"/>
        <end position="212"/>
    </location>
</feature>
<feature type="compositionally biased region" description="Polar residues" evidence="1">
    <location>
        <begin position="429"/>
        <end position="443"/>
    </location>
</feature>
<feature type="compositionally biased region" description="Basic residues" evidence="1">
    <location>
        <begin position="189"/>
        <end position="199"/>
    </location>
</feature>
<gene>
    <name evidence="2" type="ORF">IL334_007659</name>
</gene>
<feature type="region of interest" description="Disordered" evidence="1">
    <location>
        <begin position="1"/>
        <end position="48"/>
    </location>
</feature>
<feature type="compositionally biased region" description="Low complexity" evidence="1">
    <location>
        <begin position="1051"/>
        <end position="1063"/>
    </location>
</feature>
<feature type="compositionally biased region" description="Polar residues" evidence="1">
    <location>
        <begin position="1484"/>
        <end position="1498"/>
    </location>
</feature>
<feature type="compositionally biased region" description="Low complexity" evidence="1">
    <location>
        <begin position="372"/>
        <end position="396"/>
    </location>
</feature>
<dbReference type="EMBL" id="CP141891">
    <property type="protein sequence ID" value="WRT70661.1"/>
    <property type="molecule type" value="Genomic_DNA"/>
</dbReference>
<feature type="compositionally biased region" description="Polar residues" evidence="1">
    <location>
        <begin position="8"/>
        <end position="23"/>
    </location>
</feature>
<feature type="compositionally biased region" description="Low complexity" evidence="1">
    <location>
        <begin position="1473"/>
        <end position="1483"/>
    </location>
</feature>
<feature type="compositionally biased region" description="Polar residues" evidence="1">
    <location>
        <begin position="978"/>
        <end position="992"/>
    </location>
</feature>
<feature type="compositionally biased region" description="Low complexity" evidence="1">
    <location>
        <begin position="1273"/>
        <end position="1298"/>
    </location>
</feature>
<evidence type="ECO:0008006" key="4">
    <source>
        <dbReference type="Google" id="ProtNLM"/>
    </source>
</evidence>
<keyword evidence="3" id="KW-1185">Reference proteome</keyword>
<evidence type="ECO:0000313" key="2">
    <source>
        <dbReference type="EMBL" id="WRT70661.1"/>
    </source>
</evidence>
<feature type="compositionally biased region" description="Polar residues" evidence="1">
    <location>
        <begin position="836"/>
        <end position="846"/>
    </location>
</feature>
<feature type="compositionally biased region" description="Low complexity" evidence="1">
    <location>
        <begin position="1101"/>
        <end position="1117"/>
    </location>
</feature>
<proteinExistence type="predicted"/>
<feature type="region of interest" description="Disordered" evidence="1">
    <location>
        <begin position="585"/>
        <end position="1199"/>
    </location>
</feature>
<feature type="compositionally biased region" description="Low complexity" evidence="1">
    <location>
        <begin position="1519"/>
        <end position="1533"/>
    </location>
</feature>
<dbReference type="Proteomes" id="UP001329825">
    <property type="component" value="Chromosome 11"/>
</dbReference>
<name>A0ABZ1D995_9TREE</name>
<feature type="compositionally biased region" description="Polar residues" evidence="1">
    <location>
        <begin position="1321"/>
        <end position="1334"/>
    </location>
</feature>
<feature type="region of interest" description="Disordered" evidence="1">
    <location>
        <begin position="60"/>
        <end position="109"/>
    </location>
</feature>
<feature type="compositionally biased region" description="Polar residues" evidence="1">
    <location>
        <begin position="138"/>
        <end position="157"/>
    </location>
</feature>
<sequence length="1574" mass="161796">MSGRDQNRSSLSGAARQSGNPRTHSLAKPYSRPTSFNGIGSTNGLSSSATLTDLANVSTSLISPTKNRPNSPTKINTNNSSSNSNSNSNSHTTRLINSSSSYGSLPRSNSDNSLFTVSSIKSIFSRPLQWLATPAKSGLTSSNSMNFGSTPSGNGNANRGKRDSFSSFGNDLENPDSNNEAEELSPSDHRKRIQKRFRRNSPSPEKQSSSRHQNQRKQNGHYNSTNQSERGDYEPQSTPKFEIQGRAISGFMLPPLSPNITLKPKSHLPQHINHEKEQSSTNFSRPLGSIGGLSTSKSMSYLDPPSDVLNPSSPRKGGMLTRSKRVELSSLVDEDVDDDHRMDDHHSSKGNEKGKGKDIEGNTWSPWKSRYSTSGGAASSSANPRPTTPSKRTPSRLMEQRDYTLPSLSPFRAPPSPLNRHSPLVPNAGASSSGLTRSATTANIRKAASVASDVSMGRSGSVRGIRQSGSMLFGSVNGDREKDDDRMSVDGEQRQREGSVLDWFMKDRWDGRPGSPASAAASRRLGSAGPSLSHAPIRKGQLVWHEEDKAFVRESELRAAQAPPAIHKNEAERILYTLESMRKTPLTDARKGDLPPLVGQSSRTMRKTINVPLATAAAGVSAKSRRDKDKLGGDDRVSVMISPYGRRKVADQEARDERRSKAVDERGYRPSPTPTASDAQSDRSQASDIEMDLPSSQKSHSPAPAPTPRRSSRLKRPTTADEDESTPKPSRRTTKRGTSKQPETVQEDQSQPTPRGRRTRKATVERATSPTPPTANSVPTITATAPSPGGPTGSTAQTVSTSSYQPLADGERSRGGSSLRARSDVTKRTHVGAANYSRSATPSSGRFSAKEEDLPDMDELEQAKIPLPSFSGISFAGLSAIPPTTTNASTEEGSSTLVSAGSTAESPAAQPSSSLGVPPPGRRPGGPLARVGMSSTRPRASSPLAAGSIVAQPESPPSAPGPSKSTQPPSNGFFGLTGSASASIPPTGSTTPLGKPPASSFFSGPTSTNGEKEKEKSFSFGLGKPPSANPTAEADNKSSGIPDFFGKKSAPPSGTTTPSSVPSFDFGLSKKPTTEDSKAPPAQLPPSTFSFGNSAAASQPSTNGSSSSAAGFNFGATKDNGAKETNAPAFSFGNSKPAQTAAPAFSFGTSSAKPADPPKSTFNFGNPASTGSAAERPSEAAKPAFSFGSSSADTAKPAEAAKPAFSFGTSSAATTTPKVAETAKPAFSFGVGSTTPASAPPASNASAPAPAPAFGGFNFDKPAEKKDAQPSNPFGSTASATGGSGSAAPSFTFGASTTPNTSSPFGASASQTNGDAGKSNPFGSSSNPPKAPTSTGFNFGGTNTKQANGSSPAFGSAPAPAAASNPFAFGSSPAATSPALAPTSNPFGAAPGSPATTPAPSFAFGQSSSTATPAAAPSTGFGSTPYSNPFSVPAQPAAAATSGGFNFAFNGGSNAPQASSPAPTSGGFNFGQSTPSTPAAATANNGSFNFGATPSTQPAFGGFGQSGATTTPAAPPPSSGFAFGASPAQAQPQRFGSPAPADGGFSLGATDPVAPGSPGGRKVKGLPRRGAIKR</sequence>
<feature type="compositionally biased region" description="Polar residues" evidence="1">
    <location>
        <begin position="60"/>
        <end position="75"/>
    </location>
</feature>
<feature type="region of interest" description="Disordered" evidence="1">
    <location>
        <begin position="512"/>
        <end position="533"/>
    </location>
</feature>
<feature type="compositionally biased region" description="Polar residues" evidence="1">
    <location>
        <begin position="739"/>
        <end position="753"/>
    </location>
</feature>
<feature type="compositionally biased region" description="Basic residues" evidence="1">
    <location>
        <begin position="729"/>
        <end position="738"/>
    </location>
</feature>
<feature type="compositionally biased region" description="Polar residues" evidence="1">
    <location>
        <begin position="1299"/>
        <end position="1314"/>
    </location>
</feature>
<protein>
    <recommendedName>
        <fullName evidence="4">Nucleoporin nsp1</fullName>
    </recommendedName>
</protein>
<feature type="compositionally biased region" description="Basic residues" evidence="1">
    <location>
        <begin position="1561"/>
        <end position="1574"/>
    </location>
</feature>
<evidence type="ECO:0000256" key="1">
    <source>
        <dbReference type="SAM" id="MobiDB-lite"/>
    </source>
</evidence>